<organism evidence="2 3">
    <name type="scientific">Paspalum notatum var. saurae</name>
    <dbReference type="NCBI Taxonomy" id="547442"/>
    <lineage>
        <taxon>Eukaryota</taxon>
        <taxon>Viridiplantae</taxon>
        <taxon>Streptophyta</taxon>
        <taxon>Embryophyta</taxon>
        <taxon>Tracheophyta</taxon>
        <taxon>Spermatophyta</taxon>
        <taxon>Magnoliopsida</taxon>
        <taxon>Liliopsida</taxon>
        <taxon>Poales</taxon>
        <taxon>Poaceae</taxon>
        <taxon>PACMAD clade</taxon>
        <taxon>Panicoideae</taxon>
        <taxon>Andropogonodae</taxon>
        <taxon>Paspaleae</taxon>
        <taxon>Paspalinae</taxon>
        <taxon>Paspalum</taxon>
    </lineage>
</organism>
<keyword evidence="3" id="KW-1185">Reference proteome</keyword>
<evidence type="ECO:0000313" key="2">
    <source>
        <dbReference type="EMBL" id="WVZ63563.1"/>
    </source>
</evidence>
<reference evidence="2 3" key="1">
    <citation type="submission" date="2024-02" db="EMBL/GenBank/DDBJ databases">
        <title>High-quality chromosome-scale genome assembly of Pensacola bahiagrass (Paspalum notatum Flugge var. saurae).</title>
        <authorList>
            <person name="Vega J.M."/>
            <person name="Podio M."/>
            <person name="Orjuela J."/>
            <person name="Siena L.A."/>
            <person name="Pessino S.C."/>
            <person name="Combes M.C."/>
            <person name="Mariac C."/>
            <person name="Albertini E."/>
            <person name="Pupilli F."/>
            <person name="Ortiz J.P.A."/>
            <person name="Leblanc O."/>
        </authorList>
    </citation>
    <scope>NUCLEOTIDE SEQUENCE [LARGE SCALE GENOMIC DNA]</scope>
    <source>
        <strain evidence="2">R1</strain>
        <tissue evidence="2">Leaf</tissue>
    </source>
</reference>
<protein>
    <recommendedName>
        <fullName evidence="1">Reverse transcriptase zinc-binding domain-containing protein</fullName>
    </recommendedName>
</protein>
<sequence length="342" mass="38619">MSVVSFRTLGWALRAHWLWLQKSEPDRPWTVFPPKIHCCAQALFDVAVVTKTGDGKNTLFRTDNWLIGKSIKDVAPQLFATVPKRVTAKRTVQEALDNLCWVSDIRGALSMGVLNEYLLLWDILENFQLQPDVHDVHVWKFSTSGQYSTKSAYDAMFESATKFSAADRIWKTWAPGKCKFFLWLAAHDRCWTADRLARRGLEHPASCPLCDQTQDSINHLLISCVFARQFWFNLLPHVGLQALSPQPDESSFNSSWFNCCDKVPRQFLPGLNSLIILGAWMLWKHRNRCVFDGLSPSGAAVLSAAREEITFWCLAGAKGFSSLPAGEGWATRCVSGRGLIMY</sequence>
<dbReference type="Proteomes" id="UP001341281">
    <property type="component" value="Chromosome 03"/>
</dbReference>
<evidence type="ECO:0000313" key="3">
    <source>
        <dbReference type="Proteomes" id="UP001341281"/>
    </source>
</evidence>
<gene>
    <name evidence="2" type="ORF">U9M48_013186</name>
</gene>
<dbReference type="EMBL" id="CP144747">
    <property type="protein sequence ID" value="WVZ63563.1"/>
    <property type="molecule type" value="Genomic_DNA"/>
</dbReference>
<name>A0AAQ3SYV1_PASNO</name>
<dbReference type="AlphaFoldDB" id="A0AAQ3SYV1"/>
<dbReference type="PANTHER" id="PTHR36617">
    <property type="entry name" value="PROTEIN, PUTATIVE-RELATED"/>
    <property type="match status" value="1"/>
</dbReference>
<accession>A0AAQ3SYV1</accession>
<evidence type="ECO:0000259" key="1">
    <source>
        <dbReference type="Pfam" id="PF13966"/>
    </source>
</evidence>
<dbReference type="PANTHER" id="PTHR36617:SF17">
    <property type="entry name" value="OS01G0114800 PROTEIN"/>
    <property type="match status" value="1"/>
</dbReference>
<dbReference type="InterPro" id="IPR026960">
    <property type="entry name" value="RVT-Znf"/>
</dbReference>
<dbReference type="Pfam" id="PF13966">
    <property type="entry name" value="zf-RVT"/>
    <property type="match status" value="1"/>
</dbReference>
<feature type="domain" description="Reverse transcriptase zinc-binding" evidence="1">
    <location>
        <begin position="147"/>
        <end position="231"/>
    </location>
</feature>
<proteinExistence type="predicted"/>